<dbReference type="InterPro" id="IPR047928">
    <property type="entry name" value="Perm_prefix_1"/>
</dbReference>
<feature type="region of interest" description="Disordered" evidence="1">
    <location>
        <begin position="137"/>
        <end position="249"/>
    </location>
</feature>
<proteinExistence type="predicted"/>
<evidence type="ECO:0000313" key="4">
    <source>
        <dbReference type="Proteomes" id="UP000295210"/>
    </source>
</evidence>
<keyword evidence="2" id="KW-1133">Transmembrane helix</keyword>
<dbReference type="Proteomes" id="UP000295210">
    <property type="component" value="Unassembled WGS sequence"/>
</dbReference>
<keyword evidence="2" id="KW-0812">Transmembrane</keyword>
<protein>
    <recommendedName>
        <fullName evidence="5">MacB-like periplasmic core domain-containing protein</fullName>
    </recommendedName>
</protein>
<accession>A0A4R1KZG9</accession>
<dbReference type="EMBL" id="SMGK01000006">
    <property type="protein sequence ID" value="TCK70904.1"/>
    <property type="molecule type" value="Genomic_DNA"/>
</dbReference>
<dbReference type="NCBIfam" id="NF038403">
    <property type="entry name" value="perm_prefix_1"/>
    <property type="match status" value="1"/>
</dbReference>
<name>A0A4R1KZG9_9BACT</name>
<sequence>MRATKRFFTRLRNVATRRGSSEWPGDERLREEMESHIAALTEEHVRAGMAPTEARRHARLKFGAVEAVRENYHAEKSLPLVENLLQDVRYALRMLRKSPTFTLVAVVTLMLGIGANVVVFGVLNAVLLHPLDVRNPQSGCRPSHCPARRGRGGRPGGRYLRQQAASADCLSGKSAGSSGDRGRSADNGAVGDCSVRHSSPARAGRRSLHAHAGGVKTAGLNSAPRLTSPASKLHGQRQPPAAGRRYGIT</sequence>
<evidence type="ECO:0000256" key="2">
    <source>
        <dbReference type="SAM" id="Phobius"/>
    </source>
</evidence>
<keyword evidence="4" id="KW-1185">Reference proteome</keyword>
<comment type="caution">
    <text evidence="3">The sequence shown here is derived from an EMBL/GenBank/DDBJ whole genome shotgun (WGS) entry which is preliminary data.</text>
</comment>
<evidence type="ECO:0000313" key="3">
    <source>
        <dbReference type="EMBL" id="TCK70904.1"/>
    </source>
</evidence>
<dbReference type="AlphaFoldDB" id="A0A4R1KZG9"/>
<gene>
    <name evidence="3" type="ORF">C7378_3294</name>
</gene>
<organism evidence="3 4">
    <name type="scientific">Acidipila rosea</name>
    <dbReference type="NCBI Taxonomy" id="768535"/>
    <lineage>
        <taxon>Bacteria</taxon>
        <taxon>Pseudomonadati</taxon>
        <taxon>Acidobacteriota</taxon>
        <taxon>Terriglobia</taxon>
        <taxon>Terriglobales</taxon>
        <taxon>Acidobacteriaceae</taxon>
        <taxon>Acidipila</taxon>
    </lineage>
</organism>
<reference evidence="3 4" key="1">
    <citation type="submission" date="2019-03" db="EMBL/GenBank/DDBJ databases">
        <title>Genomic Encyclopedia of Type Strains, Phase IV (KMG-IV): sequencing the most valuable type-strain genomes for metagenomic binning, comparative biology and taxonomic classification.</title>
        <authorList>
            <person name="Goeker M."/>
        </authorList>
    </citation>
    <scope>NUCLEOTIDE SEQUENCE [LARGE SCALE GENOMIC DNA]</scope>
    <source>
        <strain evidence="3 4">DSM 103428</strain>
    </source>
</reference>
<evidence type="ECO:0008006" key="5">
    <source>
        <dbReference type="Google" id="ProtNLM"/>
    </source>
</evidence>
<feature type="transmembrane region" description="Helical" evidence="2">
    <location>
        <begin position="101"/>
        <end position="128"/>
    </location>
</feature>
<evidence type="ECO:0000256" key="1">
    <source>
        <dbReference type="SAM" id="MobiDB-lite"/>
    </source>
</evidence>
<keyword evidence="2" id="KW-0472">Membrane</keyword>
<dbReference type="RefSeq" id="WP_243648309.1">
    <property type="nucleotide sequence ID" value="NZ_SMGK01000006.1"/>
</dbReference>